<sequence length="168" mass="18230">MSPSGGARARESCVSQTNYQSCSPATCPSPPACPLRLLPRHGEPIAGSERNTDALAAAEESSSVLRHSSGSKASVKQKQRGRDEVKDAHQRLSLLGTEQLPEVPSQGKCTRCFCCKGLRSNAAAETSSIIKRVDIHEPNETHHSALRSKLGNNIGRTMEEERRLDLRD</sequence>
<evidence type="ECO:0000313" key="3">
    <source>
        <dbReference type="Proteomes" id="UP001460270"/>
    </source>
</evidence>
<evidence type="ECO:0000313" key="2">
    <source>
        <dbReference type="EMBL" id="KAK7889074.1"/>
    </source>
</evidence>
<dbReference type="EMBL" id="JBBPFD010000018">
    <property type="protein sequence ID" value="KAK7889074.1"/>
    <property type="molecule type" value="Genomic_DNA"/>
</dbReference>
<evidence type="ECO:0000256" key="1">
    <source>
        <dbReference type="SAM" id="MobiDB-lite"/>
    </source>
</evidence>
<keyword evidence="3" id="KW-1185">Reference proteome</keyword>
<feature type="compositionally biased region" description="Polar residues" evidence="1">
    <location>
        <begin position="64"/>
        <end position="76"/>
    </location>
</feature>
<reference evidence="3" key="1">
    <citation type="submission" date="2024-04" db="EMBL/GenBank/DDBJ databases">
        <title>Salinicola lusitanus LLJ914,a marine bacterium isolated from the Okinawa Trough.</title>
        <authorList>
            <person name="Li J."/>
        </authorList>
    </citation>
    <scope>NUCLEOTIDE SEQUENCE [LARGE SCALE GENOMIC DNA]</scope>
</reference>
<feature type="region of interest" description="Disordered" evidence="1">
    <location>
        <begin position="38"/>
        <end position="87"/>
    </location>
</feature>
<proteinExistence type="predicted"/>
<dbReference type="Proteomes" id="UP001460270">
    <property type="component" value="Unassembled WGS sequence"/>
</dbReference>
<gene>
    <name evidence="2" type="ORF">WMY93_024634</name>
</gene>
<protein>
    <submittedName>
        <fullName evidence="2">Uncharacterized protein</fullName>
    </submittedName>
</protein>
<dbReference type="AlphaFoldDB" id="A0AAW0N4L0"/>
<name>A0AAW0N4L0_9GOBI</name>
<comment type="caution">
    <text evidence="2">The sequence shown here is derived from an EMBL/GenBank/DDBJ whole genome shotgun (WGS) entry which is preliminary data.</text>
</comment>
<organism evidence="2 3">
    <name type="scientific">Mugilogobius chulae</name>
    <name type="common">yellowstripe goby</name>
    <dbReference type="NCBI Taxonomy" id="88201"/>
    <lineage>
        <taxon>Eukaryota</taxon>
        <taxon>Metazoa</taxon>
        <taxon>Chordata</taxon>
        <taxon>Craniata</taxon>
        <taxon>Vertebrata</taxon>
        <taxon>Euteleostomi</taxon>
        <taxon>Actinopterygii</taxon>
        <taxon>Neopterygii</taxon>
        <taxon>Teleostei</taxon>
        <taxon>Neoteleostei</taxon>
        <taxon>Acanthomorphata</taxon>
        <taxon>Gobiaria</taxon>
        <taxon>Gobiiformes</taxon>
        <taxon>Gobioidei</taxon>
        <taxon>Gobiidae</taxon>
        <taxon>Gobionellinae</taxon>
        <taxon>Mugilogobius</taxon>
    </lineage>
</organism>
<accession>A0AAW0N4L0</accession>